<dbReference type="InterPro" id="IPR011009">
    <property type="entry name" value="Kinase-like_dom_sf"/>
</dbReference>
<dbReference type="Gene3D" id="1.10.510.10">
    <property type="entry name" value="Transferase(Phosphotransferase) domain 1"/>
    <property type="match status" value="1"/>
</dbReference>
<dbReference type="GO" id="GO:0005524">
    <property type="term" value="F:ATP binding"/>
    <property type="evidence" value="ECO:0007669"/>
    <property type="project" value="InterPro"/>
</dbReference>
<dbReference type="InterPro" id="IPR051681">
    <property type="entry name" value="Ser/Thr_Kinases-Pseudokinases"/>
</dbReference>
<dbReference type="SUPFAM" id="SSF56112">
    <property type="entry name" value="Protein kinase-like (PK-like)"/>
    <property type="match status" value="1"/>
</dbReference>
<dbReference type="InterPro" id="IPR000719">
    <property type="entry name" value="Prot_kinase_dom"/>
</dbReference>
<reference evidence="3" key="1">
    <citation type="submission" date="2022-07" db="EMBL/GenBank/DDBJ databases">
        <title>Genome Sequence of Leucocoprinus birnbaumii.</title>
        <authorList>
            <person name="Buettner E."/>
        </authorList>
    </citation>
    <scope>NUCLEOTIDE SEQUENCE</scope>
    <source>
        <strain evidence="3">VT141</strain>
    </source>
</reference>
<evidence type="ECO:0000313" key="4">
    <source>
        <dbReference type="Proteomes" id="UP001213000"/>
    </source>
</evidence>
<dbReference type="GO" id="GO:0004674">
    <property type="term" value="F:protein serine/threonine kinase activity"/>
    <property type="evidence" value="ECO:0007669"/>
    <property type="project" value="TreeGrafter"/>
</dbReference>
<name>A0AAD5VMU6_9AGAR</name>
<dbReference type="EMBL" id="JANIEX010000643">
    <property type="protein sequence ID" value="KAJ3564646.1"/>
    <property type="molecule type" value="Genomic_DNA"/>
</dbReference>
<dbReference type="PANTHER" id="PTHR44329">
    <property type="entry name" value="SERINE/THREONINE-PROTEIN KINASE TNNI3K-RELATED"/>
    <property type="match status" value="1"/>
</dbReference>
<evidence type="ECO:0000256" key="1">
    <source>
        <dbReference type="SAM" id="MobiDB-lite"/>
    </source>
</evidence>
<evidence type="ECO:0000313" key="3">
    <source>
        <dbReference type="EMBL" id="KAJ3564646.1"/>
    </source>
</evidence>
<dbReference type="SMART" id="SM00220">
    <property type="entry name" value="S_TKc"/>
    <property type="match status" value="1"/>
</dbReference>
<feature type="region of interest" description="Disordered" evidence="1">
    <location>
        <begin position="1"/>
        <end position="26"/>
    </location>
</feature>
<dbReference type="Pfam" id="PF07714">
    <property type="entry name" value="PK_Tyr_Ser-Thr"/>
    <property type="match status" value="1"/>
</dbReference>
<accession>A0AAD5VMU6</accession>
<comment type="caution">
    <text evidence="3">The sequence shown here is derived from an EMBL/GenBank/DDBJ whole genome shotgun (WGS) entry which is preliminary data.</text>
</comment>
<organism evidence="3 4">
    <name type="scientific">Leucocoprinus birnbaumii</name>
    <dbReference type="NCBI Taxonomy" id="56174"/>
    <lineage>
        <taxon>Eukaryota</taxon>
        <taxon>Fungi</taxon>
        <taxon>Dikarya</taxon>
        <taxon>Basidiomycota</taxon>
        <taxon>Agaricomycotina</taxon>
        <taxon>Agaricomycetes</taxon>
        <taxon>Agaricomycetidae</taxon>
        <taxon>Agaricales</taxon>
        <taxon>Agaricineae</taxon>
        <taxon>Agaricaceae</taxon>
        <taxon>Leucocoprinus</taxon>
    </lineage>
</organism>
<gene>
    <name evidence="3" type="ORF">NP233_g8160</name>
</gene>
<dbReference type="Proteomes" id="UP001213000">
    <property type="component" value="Unassembled WGS sequence"/>
</dbReference>
<proteinExistence type="predicted"/>
<dbReference type="AlphaFoldDB" id="A0AAD5VMU6"/>
<dbReference type="InterPro" id="IPR001245">
    <property type="entry name" value="Ser-Thr/Tyr_kinase_cat_dom"/>
</dbReference>
<protein>
    <recommendedName>
        <fullName evidence="2">Protein kinase domain-containing protein</fullName>
    </recommendedName>
</protein>
<keyword evidence="4" id="KW-1185">Reference proteome</keyword>
<sequence length="443" mass="49486">MGCIPSKPANVRSENQHDSSIVPNQPSNVNSTIMLEGYSEAYALAANLVQDHSKVKALASLRGDDAQKMVLRSQATDDIRKDFLHALSKLVRAALVFPASLKLREPDDYRTSQWETPQVVRTGELRVIRLNGPLKGSLEPACVKIIYKSEQMFPNDPTTLIRVRAKEAILRAYFQMQHPTILPLYGVDLLSEGGSVTELRNFSAWMENGNLCDYLDRNPPEAKSSQFKFMVDIVSGLDFLHRNEIIHGDLKSKNVHLSRQLRAVLADFEVARIDRENPTLSGIGVGDASWTAPEVLVVDSATPTKASDVWSFACTSYEIMTLQEPFYEVENVMKLIKIFETAREGGQKRIPKEPSSMNQDEKNVWTSVMKKCWEYTPEKRPQTGKILSIFSSLGFSVNTARLAELPDSTVFSGADAGVNYKDVKKILERIQQEQATGTTEGQS</sequence>
<dbReference type="PROSITE" id="PS50011">
    <property type="entry name" value="PROTEIN_KINASE_DOM"/>
    <property type="match status" value="1"/>
</dbReference>
<evidence type="ECO:0000259" key="2">
    <source>
        <dbReference type="PROSITE" id="PS50011"/>
    </source>
</evidence>
<feature type="domain" description="Protein kinase" evidence="2">
    <location>
        <begin position="114"/>
        <end position="393"/>
    </location>
</feature>